<keyword evidence="10" id="KW-1185">Reference proteome</keyword>
<evidence type="ECO:0000256" key="5">
    <source>
        <dbReference type="ARBA" id="ARBA00023163"/>
    </source>
</evidence>
<dbReference type="EMBL" id="JACSNQ010000015">
    <property type="protein sequence ID" value="MBM6775335.1"/>
    <property type="molecule type" value="Genomic_DNA"/>
</dbReference>
<feature type="region of interest" description="Disordered" evidence="7">
    <location>
        <begin position="150"/>
        <end position="198"/>
    </location>
</feature>
<comment type="caution">
    <text evidence="9">The sequence shown here is derived from an EMBL/GenBank/DDBJ whole genome shotgun (WGS) entry which is preliminary data.</text>
</comment>
<keyword evidence="3 6" id="KW-0694">RNA-binding</keyword>
<keyword evidence="4 6" id="KW-0805">Transcription regulation</keyword>
<dbReference type="Proteomes" id="UP000712527">
    <property type="component" value="Unassembled WGS sequence"/>
</dbReference>
<name>A0ABS2F364_9ACTN</name>
<feature type="compositionally biased region" description="Basic and acidic residues" evidence="7">
    <location>
        <begin position="150"/>
        <end position="164"/>
    </location>
</feature>
<protein>
    <recommendedName>
        <fullName evidence="6">Transcription antitermination protein NusB</fullName>
    </recommendedName>
    <alternativeName>
        <fullName evidence="6">Antitermination factor NusB</fullName>
    </alternativeName>
</protein>
<sequence length="198" mass="21303">MSTHFGGRTLARSQALQLLFQSEANGRSVIETLDGDYALSQGPLDDYARQLALGCDETRPDLDAVISMRSATWSLSRMNAVDRNLLRLALYEMLHVPEVDVAVTIDECVELAKAYGTDESSRFVNGVLGRVADDLEAGVDVVAVAREDARRRAEERRAAEERAAAEAAAAEEDVATESADSADSDGPSEPTDSPEGND</sequence>
<organism evidence="9 10">
    <name type="scientific">Olsenella profusa</name>
    <dbReference type="NCBI Taxonomy" id="138595"/>
    <lineage>
        <taxon>Bacteria</taxon>
        <taxon>Bacillati</taxon>
        <taxon>Actinomycetota</taxon>
        <taxon>Coriobacteriia</taxon>
        <taxon>Coriobacteriales</taxon>
        <taxon>Atopobiaceae</taxon>
        <taxon>Olsenella</taxon>
    </lineage>
</organism>
<evidence type="ECO:0000256" key="4">
    <source>
        <dbReference type="ARBA" id="ARBA00023015"/>
    </source>
</evidence>
<proteinExistence type="inferred from homology"/>
<dbReference type="HAMAP" id="MF_00073">
    <property type="entry name" value="NusB"/>
    <property type="match status" value="1"/>
</dbReference>
<dbReference type="Gene3D" id="1.10.940.10">
    <property type="entry name" value="NusB-like"/>
    <property type="match status" value="1"/>
</dbReference>
<dbReference type="SUPFAM" id="SSF48013">
    <property type="entry name" value="NusB-like"/>
    <property type="match status" value="1"/>
</dbReference>
<dbReference type="PANTHER" id="PTHR11078">
    <property type="entry name" value="N UTILIZATION SUBSTANCE PROTEIN B-RELATED"/>
    <property type="match status" value="1"/>
</dbReference>
<evidence type="ECO:0000256" key="3">
    <source>
        <dbReference type="ARBA" id="ARBA00022884"/>
    </source>
</evidence>
<feature type="compositionally biased region" description="Acidic residues" evidence="7">
    <location>
        <begin position="169"/>
        <end position="183"/>
    </location>
</feature>
<evidence type="ECO:0000313" key="10">
    <source>
        <dbReference type="Proteomes" id="UP000712527"/>
    </source>
</evidence>
<comment type="similarity">
    <text evidence="1 6">Belongs to the NusB family.</text>
</comment>
<dbReference type="RefSeq" id="WP_204793673.1">
    <property type="nucleotide sequence ID" value="NZ_JACSNQ010000015.1"/>
</dbReference>
<dbReference type="InterPro" id="IPR035926">
    <property type="entry name" value="NusB-like_sf"/>
</dbReference>
<dbReference type="InterPro" id="IPR011605">
    <property type="entry name" value="NusB_fam"/>
</dbReference>
<evidence type="ECO:0000259" key="8">
    <source>
        <dbReference type="Pfam" id="PF01029"/>
    </source>
</evidence>
<dbReference type="Pfam" id="PF01029">
    <property type="entry name" value="NusB"/>
    <property type="match status" value="1"/>
</dbReference>
<dbReference type="NCBIfam" id="TIGR01951">
    <property type="entry name" value="nusB"/>
    <property type="match status" value="1"/>
</dbReference>
<dbReference type="InterPro" id="IPR006027">
    <property type="entry name" value="NusB_RsmB_TIM44"/>
</dbReference>
<evidence type="ECO:0000256" key="7">
    <source>
        <dbReference type="SAM" id="MobiDB-lite"/>
    </source>
</evidence>
<keyword evidence="2 6" id="KW-0889">Transcription antitermination</keyword>
<evidence type="ECO:0000256" key="1">
    <source>
        <dbReference type="ARBA" id="ARBA00005952"/>
    </source>
</evidence>
<comment type="function">
    <text evidence="6">Involved in transcription antitermination. Required for transcription of ribosomal RNA (rRNA) genes. Binds specifically to the boxA antiterminator sequence of the ribosomal RNA (rrn) operons.</text>
</comment>
<keyword evidence="5 6" id="KW-0804">Transcription</keyword>
<evidence type="ECO:0000256" key="6">
    <source>
        <dbReference type="HAMAP-Rule" id="MF_00073"/>
    </source>
</evidence>
<evidence type="ECO:0000256" key="2">
    <source>
        <dbReference type="ARBA" id="ARBA00022814"/>
    </source>
</evidence>
<evidence type="ECO:0000313" key="9">
    <source>
        <dbReference type="EMBL" id="MBM6775335.1"/>
    </source>
</evidence>
<gene>
    <name evidence="6 9" type="primary">nusB</name>
    <name evidence="9" type="ORF">H9X80_07230</name>
</gene>
<dbReference type="PANTHER" id="PTHR11078:SF3">
    <property type="entry name" value="ANTITERMINATION NUSB DOMAIN-CONTAINING PROTEIN"/>
    <property type="match status" value="1"/>
</dbReference>
<feature type="domain" description="NusB/RsmB/TIM44" evidence="8">
    <location>
        <begin position="11"/>
        <end position="132"/>
    </location>
</feature>
<accession>A0ABS2F364</accession>
<reference evidence="9 10" key="1">
    <citation type="journal article" date="2021" name="Sci. Rep.">
        <title>The distribution of antibiotic resistance genes in chicken gut microbiota commensals.</title>
        <authorList>
            <person name="Juricova H."/>
            <person name="Matiasovicova J."/>
            <person name="Kubasova T."/>
            <person name="Cejkova D."/>
            <person name="Rychlik I."/>
        </authorList>
    </citation>
    <scope>NUCLEOTIDE SEQUENCE [LARGE SCALE GENOMIC DNA]</scope>
    <source>
        <strain evidence="9 10">An794</strain>
    </source>
</reference>